<evidence type="ECO:0000313" key="5">
    <source>
        <dbReference type="Proteomes" id="UP000483362"/>
    </source>
</evidence>
<evidence type="ECO:0000256" key="2">
    <source>
        <dbReference type="ARBA" id="ARBA00023315"/>
    </source>
</evidence>
<organism evidence="4 5">
    <name type="scientific">Sodaliphilus pleomorphus</name>
    <dbReference type="NCBI Taxonomy" id="2606626"/>
    <lineage>
        <taxon>Bacteria</taxon>
        <taxon>Pseudomonadati</taxon>
        <taxon>Bacteroidota</taxon>
        <taxon>Bacteroidia</taxon>
        <taxon>Bacteroidales</taxon>
        <taxon>Muribaculaceae</taxon>
        <taxon>Sodaliphilus</taxon>
    </lineage>
</organism>
<sequence length="322" mass="35104">MKMLDFISIVAAAALLASCGGKQDAAREASDAPAQAVVNFNADSAYAHVKAQCDFGPRVPSTPAHEQCGAYLEAQLARYCDTVYTQHADLTTHDGKVLHATNYIGVINPDAEKRILLMAHWDCRPWADNDPDPAKRHMPVMGANDAASGVAVLLELARIMKQKRPGVGVDILLDDAEDWGTDSIDESWALGTQYWVHHTHVPYYAPMYGILLDMVGAKGATFYQEGFSVDAAPSLVESIWATAADAGYGKYFIAQKLGYVTDDHKPLIDNQIPCVDIVDMRQSPSGFFSGWHTTHDTLDNIDKGTLKAVGQTVANFIYSIQQ</sequence>
<dbReference type="PANTHER" id="PTHR12283:SF6">
    <property type="entry name" value="GLUTAMINYL-PEPTIDE CYCLOTRANSFERASE-RELATED"/>
    <property type="match status" value="1"/>
</dbReference>
<evidence type="ECO:0000256" key="1">
    <source>
        <dbReference type="ARBA" id="ARBA00022679"/>
    </source>
</evidence>
<dbReference type="EMBL" id="VULT01000011">
    <property type="protein sequence ID" value="MSS17718.1"/>
    <property type="molecule type" value="Genomic_DNA"/>
</dbReference>
<dbReference type="AlphaFoldDB" id="A0A6L5XEC9"/>
<dbReference type="Pfam" id="PF04389">
    <property type="entry name" value="Peptidase_M28"/>
    <property type="match status" value="1"/>
</dbReference>
<dbReference type="InterPro" id="IPR007484">
    <property type="entry name" value="Peptidase_M28"/>
</dbReference>
<gene>
    <name evidence="4" type="ORF">FYJ29_08115</name>
</gene>
<protein>
    <submittedName>
        <fullName evidence="4">M28 family peptidase</fullName>
    </submittedName>
</protein>
<dbReference type="Gene3D" id="3.40.630.10">
    <property type="entry name" value="Zn peptidases"/>
    <property type="match status" value="1"/>
</dbReference>
<dbReference type="GO" id="GO:0008270">
    <property type="term" value="F:zinc ion binding"/>
    <property type="evidence" value="ECO:0007669"/>
    <property type="project" value="TreeGrafter"/>
</dbReference>
<dbReference type="InterPro" id="IPR040234">
    <property type="entry name" value="QC/QCL"/>
</dbReference>
<dbReference type="Proteomes" id="UP000483362">
    <property type="component" value="Unassembled WGS sequence"/>
</dbReference>
<dbReference type="PANTHER" id="PTHR12283">
    <property type="entry name" value="GLUTAMINYL-PEPTIDE CYCLOTRANSFERASE"/>
    <property type="match status" value="1"/>
</dbReference>
<dbReference type="PROSITE" id="PS51257">
    <property type="entry name" value="PROKAR_LIPOPROTEIN"/>
    <property type="match status" value="1"/>
</dbReference>
<reference evidence="4 5" key="1">
    <citation type="submission" date="2019-08" db="EMBL/GenBank/DDBJ databases">
        <title>In-depth cultivation of the pig gut microbiome towards novel bacterial diversity and tailored functional studies.</title>
        <authorList>
            <person name="Wylensek D."/>
            <person name="Hitch T.C.A."/>
            <person name="Clavel T."/>
        </authorList>
    </citation>
    <scope>NUCLEOTIDE SEQUENCE [LARGE SCALE GENOMIC DNA]</scope>
    <source>
        <strain evidence="4 5">Oil-RF-744-WCA-WT-10</strain>
    </source>
</reference>
<dbReference type="SUPFAM" id="SSF53187">
    <property type="entry name" value="Zn-dependent exopeptidases"/>
    <property type="match status" value="1"/>
</dbReference>
<comment type="caution">
    <text evidence="4">The sequence shown here is derived from an EMBL/GenBank/DDBJ whole genome shotgun (WGS) entry which is preliminary data.</text>
</comment>
<evidence type="ECO:0000259" key="3">
    <source>
        <dbReference type="Pfam" id="PF04389"/>
    </source>
</evidence>
<feature type="domain" description="Peptidase M28" evidence="3">
    <location>
        <begin position="102"/>
        <end position="316"/>
    </location>
</feature>
<dbReference type="GO" id="GO:0016603">
    <property type="term" value="F:glutaminyl-peptide cyclotransferase activity"/>
    <property type="evidence" value="ECO:0007669"/>
    <property type="project" value="TreeGrafter"/>
</dbReference>
<accession>A0A6L5XEC9</accession>
<evidence type="ECO:0000313" key="4">
    <source>
        <dbReference type="EMBL" id="MSS17718.1"/>
    </source>
</evidence>
<name>A0A6L5XEC9_9BACT</name>
<keyword evidence="1" id="KW-0808">Transferase</keyword>
<keyword evidence="2" id="KW-0012">Acyltransferase</keyword>
<keyword evidence="5" id="KW-1185">Reference proteome</keyword>
<proteinExistence type="predicted"/>